<dbReference type="EMBL" id="BQNB010017075">
    <property type="protein sequence ID" value="GJT59062.1"/>
    <property type="molecule type" value="Genomic_DNA"/>
</dbReference>
<proteinExistence type="predicted"/>
<accession>A0ABQ5F906</accession>
<keyword evidence="2" id="KW-1185">Reference proteome</keyword>
<sequence>MQAEEQEQLSIKEKSKLFVELLEKRKKHFAALRAQKKRNKPPTKVQKRNTMYTYLKNMAGYKHNQLKSKSYDEIQKMFDKEIKRVNTFVDMDTKLVKQDNDEAEVEDDQEEAEMKKHMEIVLDEEEIEIDAIPLATKPPIIVGLKVIKEGKTRYFQLIRADGSLKRNTRPDEAYERVLWGDLKVMFEPDIESEVWRSLEGHNVTVWKLFSSSGVPFVRFKNFHIFMLVENKYPLIPATITSMLNKKLQVDQWNEISYQLLKLLVKQQKNPGSV</sequence>
<evidence type="ECO:0000313" key="2">
    <source>
        <dbReference type="Proteomes" id="UP001151760"/>
    </source>
</evidence>
<gene>
    <name evidence="1" type="ORF">Tco_1002595</name>
</gene>
<reference evidence="1" key="1">
    <citation type="journal article" date="2022" name="Int. J. Mol. Sci.">
        <title>Draft Genome of Tanacetum Coccineum: Genomic Comparison of Closely Related Tanacetum-Family Plants.</title>
        <authorList>
            <person name="Yamashiro T."/>
            <person name="Shiraishi A."/>
            <person name="Nakayama K."/>
            <person name="Satake H."/>
        </authorList>
    </citation>
    <scope>NUCLEOTIDE SEQUENCE</scope>
</reference>
<name>A0ABQ5F906_9ASTR</name>
<dbReference type="Proteomes" id="UP001151760">
    <property type="component" value="Unassembled WGS sequence"/>
</dbReference>
<comment type="caution">
    <text evidence="1">The sequence shown here is derived from an EMBL/GenBank/DDBJ whole genome shotgun (WGS) entry which is preliminary data.</text>
</comment>
<protein>
    <submittedName>
        <fullName evidence="1">Uncharacterized protein</fullName>
    </submittedName>
</protein>
<reference evidence="1" key="2">
    <citation type="submission" date="2022-01" db="EMBL/GenBank/DDBJ databases">
        <authorList>
            <person name="Yamashiro T."/>
            <person name="Shiraishi A."/>
            <person name="Satake H."/>
            <person name="Nakayama K."/>
        </authorList>
    </citation>
    <scope>NUCLEOTIDE SEQUENCE</scope>
</reference>
<organism evidence="1 2">
    <name type="scientific">Tanacetum coccineum</name>
    <dbReference type="NCBI Taxonomy" id="301880"/>
    <lineage>
        <taxon>Eukaryota</taxon>
        <taxon>Viridiplantae</taxon>
        <taxon>Streptophyta</taxon>
        <taxon>Embryophyta</taxon>
        <taxon>Tracheophyta</taxon>
        <taxon>Spermatophyta</taxon>
        <taxon>Magnoliopsida</taxon>
        <taxon>eudicotyledons</taxon>
        <taxon>Gunneridae</taxon>
        <taxon>Pentapetalae</taxon>
        <taxon>asterids</taxon>
        <taxon>campanulids</taxon>
        <taxon>Asterales</taxon>
        <taxon>Asteraceae</taxon>
        <taxon>Asteroideae</taxon>
        <taxon>Anthemideae</taxon>
        <taxon>Anthemidinae</taxon>
        <taxon>Tanacetum</taxon>
    </lineage>
</organism>
<evidence type="ECO:0000313" key="1">
    <source>
        <dbReference type="EMBL" id="GJT59062.1"/>
    </source>
</evidence>